<keyword evidence="7" id="KW-1185">Reference proteome</keyword>
<dbReference type="Proteomes" id="UP001530315">
    <property type="component" value="Unassembled WGS sequence"/>
</dbReference>
<reference evidence="6 7" key="1">
    <citation type="submission" date="2024-10" db="EMBL/GenBank/DDBJ databases">
        <title>Updated reference genomes for cyclostephanoid diatoms.</title>
        <authorList>
            <person name="Roberts W.R."/>
            <person name="Alverson A.J."/>
        </authorList>
    </citation>
    <scope>NUCLEOTIDE SEQUENCE [LARGE SCALE GENOMIC DNA]</scope>
    <source>
        <strain evidence="6 7">AJA276-08</strain>
    </source>
</reference>
<dbReference type="Gene3D" id="6.10.140.1730">
    <property type="match status" value="1"/>
</dbReference>
<feature type="region of interest" description="Disordered" evidence="5">
    <location>
        <begin position="1"/>
        <end position="58"/>
    </location>
</feature>
<feature type="compositionally biased region" description="Polar residues" evidence="5">
    <location>
        <begin position="1"/>
        <end position="15"/>
    </location>
</feature>
<dbReference type="Pfam" id="PF01779">
    <property type="entry name" value="Ribosomal_L29e"/>
    <property type="match status" value="1"/>
</dbReference>
<evidence type="ECO:0000313" key="7">
    <source>
        <dbReference type="Proteomes" id="UP001530315"/>
    </source>
</evidence>
<feature type="non-terminal residue" evidence="6">
    <location>
        <position position="1"/>
    </location>
</feature>
<name>A0ABD3PND6_9STRA</name>
<evidence type="ECO:0000256" key="5">
    <source>
        <dbReference type="SAM" id="MobiDB-lite"/>
    </source>
</evidence>
<keyword evidence="2 4" id="KW-0689">Ribosomal protein</keyword>
<keyword evidence="3 4" id="KW-0687">Ribonucleoprotein</keyword>
<comment type="caution">
    <text evidence="6">The sequence shown here is derived from an EMBL/GenBank/DDBJ whole genome shotgun (WGS) entry which is preliminary data.</text>
</comment>
<protein>
    <recommendedName>
        <fullName evidence="4">60S ribosomal protein L29</fullName>
    </recommendedName>
</protein>
<dbReference type="GO" id="GO:0005840">
    <property type="term" value="C:ribosome"/>
    <property type="evidence" value="ECO:0007669"/>
    <property type="project" value="UniProtKB-KW"/>
</dbReference>
<comment type="similarity">
    <text evidence="1 4">Belongs to the eukaryotic ribosomal protein eL29 family.</text>
</comment>
<evidence type="ECO:0000256" key="4">
    <source>
        <dbReference type="RuleBase" id="RU364026"/>
    </source>
</evidence>
<dbReference type="PANTHER" id="PTHR12884">
    <property type="entry name" value="60S RIBOSOMAL PROTEIN L29"/>
    <property type="match status" value="1"/>
</dbReference>
<dbReference type="AlphaFoldDB" id="A0ABD3PND6"/>
<accession>A0ABD3PND6</accession>
<evidence type="ECO:0000256" key="1">
    <source>
        <dbReference type="ARBA" id="ARBA00010247"/>
    </source>
</evidence>
<organism evidence="6 7">
    <name type="scientific">Stephanodiscus triporus</name>
    <dbReference type="NCBI Taxonomy" id="2934178"/>
    <lineage>
        <taxon>Eukaryota</taxon>
        <taxon>Sar</taxon>
        <taxon>Stramenopiles</taxon>
        <taxon>Ochrophyta</taxon>
        <taxon>Bacillariophyta</taxon>
        <taxon>Coscinodiscophyceae</taxon>
        <taxon>Thalassiosirophycidae</taxon>
        <taxon>Stephanodiscales</taxon>
        <taxon>Stephanodiscaceae</taxon>
        <taxon>Stephanodiscus</taxon>
    </lineage>
</organism>
<dbReference type="GO" id="GO:0003735">
    <property type="term" value="F:structural constituent of ribosome"/>
    <property type="evidence" value="ECO:0007669"/>
    <property type="project" value="UniProtKB-UniRule"/>
</dbReference>
<evidence type="ECO:0000256" key="3">
    <source>
        <dbReference type="ARBA" id="ARBA00023274"/>
    </source>
</evidence>
<gene>
    <name evidence="6" type="ORF">ACHAW5_001667</name>
</gene>
<evidence type="ECO:0000256" key="2">
    <source>
        <dbReference type="ARBA" id="ARBA00022980"/>
    </source>
</evidence>
<sequence>QQQKNTCAHNNTQKAHANGIKKKKRTKYVSTRGMDPKFLRNQKFCKKWNSSKRPENDD</sequence>
<proteinExistence type="inferred from homology"/>
<dbReference type="EMBL" id="JALLAZ020000689">
    <property type="protein sequence ID" value="KAL3789257.1"/>
    <property type="molecule type" value="Genomic_DNA"/>
</dbReference>
<dbReference type="GO" id="GO:1990904">
    <property type="term" value="C:ribonucleoprotein complex"/>
    <property type="evidence" value="ECO:0007669"/>
    <property type="project" value="UniProtKB-KW"/>
</dbReference>
<evidence type="ECO:0000313" key="6">
    <source>
        <dbReference type="EMBL" id="KAL3789257.1"/>
    </source>
</evidence>
<dbReference type="InterPro" id="IPR002673">
    <property type="entry name" value="Ribosomal_eL29"/>
</dbReference>
<dbReference type="PANTHER" id="PTHR12884:SF0">
    <property type="entry name" value="60S RIBOSOMAL PROTEIN L29"/>
    <property type="match status" value="1"/>
</dbReference>